<protein>
    <submittedName>
        <fullName evidence="1">Uncharacterized protein</fullName>
    </submittedName>
</protein>
<evidence type="ECO:0000313" key="2">
    <source>
        <dbReference type="Proteomes" id="UP000265845"/>
    </source>
</evidence>
<comment type="caution">
    <text evidence="1">The sequence shown here is derived from an EMBL/GenBank/DDBJ whole genome shotgun (WGS) entry which is preliminary data.</text>
</comment>
<reference evidence="1 2" key="1">
    <citation type="submission" date="2018-08" db="EMBL/GenBank/DDBJ databases">
        <title>Henriciella mobilis sp. nov., isolated from seawater.</title>
        <authorList>
            <person name="Cheng H."/>
            <person name="Wu Y.-H."/>
            <person name="Xu X.-W."/>
            <person name="Guo L.-L."/>
        </authorList>
    </citation>
    <scope>NUCLEOTIDE SEQUENCE [LARGE SCALE GENOMIC DNA]</scope>
    <source>
        <strain evidence="1 2">CCUG67844</strain>
    </source>
</reference>
<accession>A0A399RMF2</accession>
<dbReference type="Proteomes" id="UP000265845">
    <property type="component" value="Unassembled WGS sequence"/>
</dbReference>
<dbReference type="AlphaFoldDB" id="A0A399RMF2"/>
<keyword evidence="2" id="KW-1185">Reference proteome</keyword>
<sequence length="61" mass="6626">MTIARPSGWALVNQASKRSWPFGVDPSRGRVTAGSDVRRCFEAAPEIVVTTGLCPEADFLF</sequence>
<evidence type="ECO:0000313" key="1">
    <source>
        <dbReference type="EMBL" id="RIJ31039.1"/>
    </source>
</evidence>
<dbReference type="EMBL" id="QWGA01000003">
    <property type="protein sequence ID" value="RIJ31039.1"/>
    <property type="molecule type" value="Genomic_DNA"/>
</dbReference>
<organism evidence="1 2">
    <name type="scientific">Henriciella algicola</name>
    <dbReference type="NCBI Taxonomy" id="1608422"/>
    <lineage>
        <taxon>Bacteria</taxon>
        <taxon>Pseudomonadati</taxon>
        <taxon>Pseudomonadota</taxon>
        <taxon>Alphaproteobacteria</taxon>
        <taxon>Hyphomonadales</taxon>
        <taxon>Hyphomonadaceae</taxon>
        <taxon>Henriciella</taxon>
    </lineage>
</organism>
<proteinExistence type="predicted"/>
<gene>
    <name evidence="1" type="ORF">D1222_01860</name>
</gene>
<name>A0A399RMF2_9PROT</name>